<dbReference type="EMBL" id="JBEVCJ010000006">
    <property type="protein sequence ID" value="MET1254964.1"/>
    <property type="molecule type" value="Genomic_DNA"/>
</dbReference>
<evidence type="ECO:0000313" key="6">
    <source>
        <dbReference type="Proteomes" id="UP001548189"/>
    </source>
</evidence>
<dbReference type="Proteomes" id="UP001548189">
    <property type="component" value="Unassembled WGS sequence"/>
</dbReference>
<accession>A0ABV2BSQ6</accession>
<proteinExistence type="predicted"/>
<evidence type="ECO:0000256" key="1">
    <source>
        <dbReference type="ARBA" id="ARBA00001961"/>
    </source>
</evidence>
<keyword evidence="3" id="KW-0560">Oxidoreductase</keyword>
<keyword evidence="6" id="KW-1185">Reference proteome</keyword>
<organism evidence="5 6">
    <name type="scientific">Aliikangiella maris</name>
    <dbReference type="NCBI Taxonomy" id="3162458"/>
    <lineage>
        <taxon>Bacteria</taxon>
        <taxon>Pseudomonadati</taxon>
        <taxon>Pseudomonadota</taxon>
        <taxon>Gammaproteobacteria</taxon>
        <taxon>Oceanospirillales</taxon>
        <taxon>Pleioneaceae</taxon>
        <taxon>Aliikangiella</taxon>
    </lineage>
</organism>
<reference evidence="5 6" key="1">
    <citation type="submission" date="2024-06" db="EMBL/GenBank/DDBJ databases">
        <authorList>
            <person name="Li F."/>
        </authorList>
    </citation>
    <scope>NUCLEOTIDE SEQUENCE [LARGE SCALE GENOMIC DNA]</scope>
    <source>
        <strain evidence="5 6">GXAS 311</strain>
    </source>
</reference>
<gene>
    <name evidence="5" type="ORF">ABVT43_07505</name>
</gene>
<dbReference type="Pfam" id="PF13640">
    <property type="entry name" value="2OG-FeII_Oxy_3"/>
    <property type="match status" value="1"/>
</dbReference>
<keyword evidence="2" id="KW-0223">Dioxygenase</keyword>
<comment type="caution">
    <text evidence="5">The sequence shown here is derived from an EMBL/GenBank/DDBJ whole genome shotgun (WGS) entry which is preliminary data.</text>
</comment>
<name>A0ABV2BSQ6_9GAMM</name>
<dbReference type="InterPro" id="IPR044862">
    <property type="entry name" value="Pro_4_hyd_alph_FE2OG_OXY"/>
</dbReference>
<evidence type="ECO:0000259" key="4">
    <source>
        <dbReference type="SMART" id="SM00702"/>
    </source>
</evidence>
<comment type="cofactor">
    <cofactor evidence="1">
        <name>L-ascorbate</name>
        <dbReference type="ChEBI" id="CHEBI:38290"/>
    </cofactor>
</comment>
<dbReference type="RefSeq" id="WP_353874578.1">
    <property type="nucleotide sequence ID" value="NZ_JBEVCJ010000006.1"/>
</dbReference>
<evidence type="ECO:0000256" key="2">
    <source>
        <dbReference type="ARBA" id="ARBA00022964"/>
    </source>
</evidence>
<dbReference type="InterPro" id="IPR006620">
    <property type="entry name" value="Pro_4_hyd_alph"/>
</dbReference>
<dbReference type="Gene3D" id="2.60.120.620">
    <property type="entry name" value="q2cbj1_9rhob like domain"/>
    <property type="match status" value="1"/>
</dbReference>
<sequence>MNTIKKSVVSEQSLLEGLIESNNDKFPLSVSYLTNKLLVKELLKKLIERVESKPSSNIFQQIVNLNRCVGDFYSVKKYLKKWLSIYPYDKNANYLYRLFIKNKIDQRDYDTNQVKPASFKIYSEFLNRAEHDYFISKVIRHESSFKDDGIFYGDRSEIDKTKRYTKFFKLNDNEKQLFIRKLAPKVDGLLNNFLLEKLAIKEFELKLTVHPKGGFFHIHQDGFYKIRGGVRVLSWIYYFYNLPKNFTGGDLILFDSNCNNENHQYHQERFTRYIPVDNQLIIFPSHFFHGVTPVDMPVSNFISSRFAISGHIRF</sequence>
<protein>
    <submittedName>
        <fullName evidence="5">2OG-Fe(II) oxygenase</fullName>
    </submittedName>
</protein>
<dbReference type="SMART" id="SM00702">
    <property type="entry name" value="P4Hc"/>
    <property type="match status" value="1"/>
</dbReference>
<evidence type="ECO:0000313" key="5">
    <source>
        <dbReference type="EMBL" id="MET1254964.1"/>
    </source>
</evidence>
<feature type="domain" description="Prolyl 4-hydroxylase alpha subunit" evidence="4">
    <location>
        <begin position="117"/>
        <end position="313"/>
    </location>
</feature>
<evidence type="ECO:0000256" key="3">
    <source>
        <dbReference type="ARBA" id="ARBA00023002"/>
    </source>
</evidence>